<gene>
    <name evidence="2" type="ORF">C798_06145</name>
</gene>
<dbReference type="InterPro" id="IPR009492">
    <property type="entry name" value="TniQ"/>
</dbReference>
<evidence type="ECO:0000313" key="3">
    <source>
        <dbReference type="Proteomes" id="UP000501648"/>
    </source>
</evidence>
<reference evidence="2 3" key="1">
    <citation type="journal article" date="2012" name="J. Bacteriol.">
        <title>Genome sequence of the pathogenic Herbaspirillum seropedicae strain Os34, isolated from rice roots.</title>
        <authorList>
            <person name="Ye W."/>
            <person name="Ye S."/>
            <person name="Liu J."/>
            <person name="Chang S."/>
            <person name="Chen M."/>
            <person name="Zhu B."/>
            <person name="Guo L."/>
            <person name="An Q."/>
        </authorList>
    </citation>
    <scope>NUCLEOTIDE SEQUENCE [LARGE SCALE GENOMIC DNA]</scope>
    <source>
        <strain evidence="2 3">Os34</strain>
    </source>
</reference>
<feature type="domain" description="TniQ" evidence="1">
    <location>
        <begin position="14"/>
        <end position="163"/>
    </location>
</feature>
<protein>
    <recommendedName>
        <fullName evidence="1">TniQ domain-containing protein</fullName>
    </recommendedName>
</protein>
<sequence length="437" mass="49937">MVTSKNLTFLAERASDETLYSQCARFHSRSGYETPNLTGQLLFNDSQAGRYAQLPFGLSHFITCNFSSLSPLQLLRQQTISNLYLAFMPEREIVEFTSGRVAHRISVLDTKRGLFGHKDFLCHPLKFCPDCIALDIREKGFSYWHLAHQIPGIWICARHGTLLVKRIRTSAERDNWLRPPTSYPPQSRDHPLLAKETKSLLLRLAAAIQWISEQRGLTADRLRMMLMQNHETSDDLRFQQLLSSAHTYFYDGLKILGIDELDALGLFTRRWYSQHEPPVLHPVQWAAAIAYCVPRDTWDEALIHTYEDSSGELFNSAEVSPSKELNADDQLNIAILAMTLNISQTAPMLRESYQRNLFMLSGSPGAMALHANAVREGKRLRYRYLAMQALFTDTPTLSLRETKEAIAWIVEHDGEWLALSKSDVHKVMRQLTLFPSP</sequence>
<accession>A0A6M3ZMH1</accession>
<proteinExistence type="predicted"/>
<dbReference type="RefSeq" id="WP_081584724.1">
    <property type="nucleotide sequence ID" value="NZ_CP008956.1"/>
</dbReference>
<dbReference type="AlphaFoldDB" id="A0A6M3ZMH1"/>
<name>A0A6M3ZMH1_9BURK</name>
<dbReference type="Proteomes" id="UP000501648">
    <property type="component" value="Chromosome"/>
</dbReference>
<evidence type="ECO:0000259" key="1">
    <source>
        <dbReference type="Pfam" id="PF06527"/>
    </source>
</evidence>
<evidence type="ECO:0000313" key="2">
    <source>
        <dbReference type="EMBL" id="QJP99823.1"/>
    </source>
</evidence>
<dbReference type="EMBL" id="CP008956">
    <property type="protein sequence ID" value="QJP99823.1"/>
    <property type="molecule type" value="Genomic_DNA"/>
</dbReference>
<dbReference type="Pfam" id="PF06527">
    <property type="entry name" value="TniQ"/>
    <property type="match status" value="1"/>
</dbReference>
<organism evidence="2 3">
    <name type="scientific">Herbaspirillum rubrisubalbicans Os34</name>
    <dbReference type="NCBI Taxonomy" id="1235827"/>
    <lineage>
        <taxon>Bacteria</taxon>
        <taxon>Pseudomonadati</taxon>
        <taxon>Pseudomonadota</taxon>
        <taxon>Betaproteobacteria</taxon>
        <taxon>Burkholderiales</taxon>
        <taxon>Oxalobacteraceae</taxon>
        <taxon>Herbaspirillum</taxon>
    </lineage>
</organism>